<reference evidence="2" key="1">
    <citation type="submission" date="2015-03" db="EMBL/GenBank/DDBJ databases">
        <authorList>
            <person name="Nijsse Bart"/>
        </authorList>
    </citation>
    <scope>NUCLEOTIDE SEQUENCE [LARGE SCALE GENOMIC DNA]</scope>
</reference>
<name>A0A0U1KTV3_9FIRM</name>
<accession>A0A0U1KTV3</accession>
<gene>
    <name evidence="1" type="ORF">SpAn4DRAFT_1292</name>
</gene>
<keyword evidence="2" id="KW-1185">Reference proteome</keyword>
<evidence type="ECO:0000313" key="1">
    <source>
        <dbReference type="EMBL" id="CQR70323.1"/>
    </source>
</evidence>
<organism evidence="1 2">
    <name type="scientific">Sporomusa ovata</name>
    <dbReference type="NCBI Taxonomy" id="2378"/>
    <lineage>
        <taxon>Bacteria</taxon>
        <taxon>Bacillati</taxon>
        <taxon>Bacillota</taxon>
        <taxon>Negativicutes</taxon>
        <taxon>Selenomonadales</taxon>
        <taxon>Sporomusaceae</taxon>
        <taxon>Sporomusa</taxon>
    </lineage>
</organism>
<protein>
    <submittedName>
        <fullName evidence="1">Uncharacterized protein</fullName>
    </submittedName>
</protein>
<dbReference type="EMBL" id="CTRP01000003">
    <property type="protein sequence ID" value="CQR70323.1"/>
    <property type="molecule type" value="Genomic_DNA"/>
</dbReference>
<dbReference type="AlphaFoldDB" id="A0A0U1KTV3"/>
<evidence type="ECO:0000313" key="2">
    <source>
        <dbReference type="Proteomes" id="UP000049855"/>
    </source>
</evidence>
<proteinExistence type="predicted"/>
<dbReference type="Proteomes" id="UP000049855">
    <property type="component" value="Unassembled WGS sequence"/>
</dbReference>
<sequence>MWLPYAFAYSTVWHGGDRSDNFQMIVTPSKFRYCQDEPFPEGADTIL</sequence>